<dbReference type="AlphaFoldDB" id="A0A1K2HR00"/>
<proteinExistence type="predicted"/>
<feature type="chain" id="PRO_5009678512" evidence="1">
    <location>
        <begin position="32"/>
        <end position="167"/>
    </location>
</feature>
<name>A0A1K2HR00_9NEIS</name>
<dbReference type="Proteomes" id="UP000186513">
    <property type="component" value="Unassembled WGS sequence"/>
</dbReference>
<keyword evidence="1" id="KW-0732">Signal</keyword>
<reference evidence="2 3" key="1">
    <citation type="submission" date="2016-11" db="EMBL/GenBank/DDBJ databases">
        <authorList>
            <person name="Jaros S."/>
            <person name="Januszkiewicz K."/>
            <person name="Wedrychowicz H."/>
        </authorList>
    </citation>
    <scope>NUCLEOTIDE SEQUENCE [LARGE SCALE GENOMIC DNA]</scope>
    <source>
        <strain evidence="2 3">DSM 18899</strain>
    </source>
</reference>
<dbReference type="STRING" id="1121279.SAMN02745887_03389"/>
<gene>
    <name evidence="2" type="ORF">SAMN02745887_03389</name>
</gene>
<dbReference type="EMBL" id="FPKR01000015">
    <property type="protein sequence ID" value="SFZ79133.1"/>
    <property type="molecule type" value="Genomic_DNA"/>
</dbReference>
<dbReference type="OrthoDB" id="5732969at2"/>
<keyword evidence="3" id="KW-1185">Reference proteome</keyword>
<dbReference type="RefSeq" id="WP_072429871.1">
    <property type="nucleotide sequence ID" value="NZ_FPKR01000015.1"/>
</dbReference>
<protein>
    <submittedName>
        <fullName evidence="2">Uncharacterized protein</fullName>
    </submittedName>
</protein>
<feature type="signal peptide" evidence="1">
    <location>
        <begin position="1"/>
        <end position="31"/>
    </location>
</feature>
<evidence type="ECO:0000256" key="1">
    <source>
        <dbReference type="SAM" id="SignalP"/>
    </source>
</evidence>
<evidence type="ECO:0000313" key="3">
    <source>
        <dbReference type="Proteomes" id="UP000186513"/>
    </source>
</evidence>
<sequence length="167" mass="17929">MPTAWLTRCLHPLLLAASLLLSACATQLAPAYEPAVVSGLERNSIATLTLLASLAGGTQAADFSQREAAYAQRIGELDALALQAGARPEPSGPLQAKLKDWLQAKGMSEPDARLPSVHALQRVSATLAKLRDTDRKQGLSAVEVQAFRGQVLIYLDQALSYEYFLAR</sequence>
<organism evidence="2 3">
    <name type="scientific">Chitinimonas taiwanensis DSM 18899</name>
    <dbReference type="NCBI Taxonomy" id="1121279"/>
    <lineage>
        <taxon>Bacteria</taxon>
        <taxon>Pseudomonadati</taxon>
        <taxon>Pseudomonadota</taxon>
        <taxon>Betaproteobacteria</taxon>
        <taxon>Neisseriales</taxon>
        <taxon>Chitinibacteraceae</taxon>
        <taxon>Chitinimonas</taxon>
    </lineage>
</organism>
<evidence type="ECO:0000313" key="2">
    <source>
        <dbReference type="EMBL" id="SFZ79133.1"/>
    </source>
</evidence>
<accession>A0A1K2HR00</accession>